<dbReference type="InterPro" id="IPR000571">
    <property type="entry name" value="Znf_CCCH"/>
</dbReference>
<keyword evidence="4" id="KW-1185">Reference proteome</keyword>
<dbReference type="InterPro" id="IPR029063">
    <property type="entry name" value="SAM-dependent_MTases_sf"/>
</dbReference>
<evidence type="ECO:0000256" key="1">
    <source>
        <dbReference type="PROSITE-ProRule" id="PRU00723"/>
    </source>
</evidence>
<feature type="domain" description="C3H1-type" evidence="2">
    <location>
        <begin position="234"/>
        <end position="267"/>
    </location>
</feature>
<dbReference type="Proteomes" id="UP000747399">
    <property type="component" value="Unassembled WGS sequence"/>
</dbReference>
<evidence type="ECO:0000259" key="2">
    <source>
        <dbReference type="PROSITE" id="PS50103"/>
    </source>
</evidence>
<evidence type="ECO:0000313" key="3">
    <source>
        <dbReference type="EMBL" id="GIL68580.1"/>
    </source>
</evidence>
<accession>A0A8J4FEC1</accession>
<keyword evidence="1" id="KW-0863">Zinc-finger</keyword>
<reference evidence="3" key="1">
    <citation type="journal article" date="2021" name="Proc. Natl. Acad. Sci. U.S.A.">
        <title>Three genomes in the algal genus Volvox reveal the fate of a haploid sex-determining region after a transition to homothallism.</title>
        <authorList>
            <person name="Yamamoto K."/>
            <person name="Hamaji T."/>
            <person name="Kawai-Toyooka H."/>
            <person name="Matsuzaki R."/>
            <person name="Takahashi F."/>
            <person name="Nishimura Y."/>
            <person name="Kawachi M."/>
            <person name="Noguchi H."/>
            <person name="Minakuchi Y."/>
            <person name="Umen J.G."/>
            <person name="Toyoda A."/>
            <person name="Nozaki H."/>
        </authorList>
    </citation>
    <scope>NUCLEOTIDE SEQUENCE</scope>
    <source>
        <strain evidence="3">NIES-3780</strain>
    </source>
</reference>
<feature type="zinc finger region" description="C3H1-type" evidence="1">
    <location>
        <begin position="234"/>
        <end position="267"/>
    </location>
</feature>
<dbReference type="PANTHER" id="PTHR36971">
    <property type="entry name" value="UNNAMED PRODUCT"/>
    <property type="match status" value="1"/>
</dbReference>
<dbReference type="PROSITE" id="PS50103">
    <property type="entry name" value="ZF_C3H1"/>
    <property type="match status" value="1"/>
</dbReference>
<keyword evidence="1" id="KW-0862">Zinc</keyword>
<evidence type="ECO:0000313" key="4">
    <source>
        <dbReference type="Proteomes" id="UP000747399"/>
    </source>
</evidence>
<protein>
    <recommendedName>
        <fullName evidence="2">C3H1-type domain-containing protein</fullName>
    </recommendedName>
</protein>
<dbReference type="GO" id="GO:0008270">
    <property type="term" value="F:zinc ion binding"/>
    <property type="evidence" value="ECO:0007669"/>
    <property type="project" value="UniProtKB-KW"/>
</dbReference>
<sequence>MATVNNAKGCRTEISGQISFRRPLSSRLVFFDLACSSGIAEDVFWVELIVKVGNCLSPQDVRNMRDSVKLGDTVRAIGQYEYTESAARDHDSNGATFIVEEIQVLTRWRDRSPTTPFVPRRAPNPGANGVMATVVAVSVACTATAETIAAGASASITGSIRVAEQAAEGFNVSASSSSRSTSASVCQDVAREVDVDNGAEASAPAVKDCVLPAASEQRHGGMPAGTAYCNSGDGSRPLVCKYWAATGRCPKGGGIDGGTCQYDHPPGRRGASGVQQLYMWSRRSERLAAASELGFVHETGDAAKRHRAAVFCEWLVQTYGRDFLNSGTGVLDVAGGRGALTFHLLLRCGVRATLVEPRPAKWSRSQHREVQVAAAAAAMPPLAPGELTLPQLRRRIEPALWRYGAGGVGSDSGCGGGDDDEDTVRKLLLGCSMVVGLHPDQATEAILDFALECGKPFALVPCCVFPRLFPNRRLLLLPPPSPDLSPPPLPLQKRTGAEPEGLHAQTLLLTSLSKPQLLAPPPSSNSSYSSYSTASVADPFPAQWVPVETYSQLLSYILQR</sequence>
<dbReference type="PANTHER" id="PTHR36971:SF3">
    <property type="entry name" value="C3H1-TYPE DOMAIN-CONTAINING PROTEIN"/>
    <property type="match status" value="1"/>
</dbReference>
<comment type="caution">
    <text evidence="3">The sequence shown here is derived from an EMBL/GenBank/DDBJ whole genome shotgun (WGS) entry which is preliminary data.</text>
</comment>
<name>A0A8J4FEC1_9CHLO</name>
<dbReference type="SUPFAM" id="SSF53335">
    <property type="entry name" value="S-adenosyl-L-methionine-dependent methyltransferases"/>
    <property type="match status" value="1"/>
</dbReference>
<dbReference type="EMBL" id="BNCO01000121">
    <property type="protein sequence ID" value="GIL68580.1"/>
    <property type="molecule type" value="Genomic_DNA"/>
</dbReference>
<proteinExistence type="predicted"/>
<gene>
    <name evidence="3" type="ORF">Vafri_21834</name>
</gene>
<feature type="non-terminal residue" evidence="3">
    <location>
        <position position="560"/>
    </location>
</feature>
<keyword evidence="1" id="KW-0479">Metal-binding</keyword>
<dbReference type="AlphaFoldDB" id="A0A8J4FEC1"/>
<organism evidence="3 4">
    <name type="scientific">Volvox africanus</name>
    <dbReference type="NCBI Taxonomy" id="51714"/>
    <lineage>
        <taxon>Eukaryota</taxon>
        <taxon>Viridiplantae</taxon>
        <taxon>Chlorophyta</taxon>
        <taxon>core chlorophytes</taxon>
        <taxon>Chlorophyceae</taxon>
        <taxon>CS clade</taxon>
        <taxon>Chlamydomonadales</taxon>
        <taxon>Volvocaceae</taxon>
        <taxon>Volvox</taxon>
    </lineage>
</organism>